<name>A0AAJ1Z526_9BACI</name>
<accession>A0AAJ1Z526</accession>
<evidence type="ECO:0000313" key="4">
    <source>
        <dbReference type="Proteomes" id="UP001248134"/>
    </source>
</evidence>
<gene>
    <name evidence="3" type="ORF">FOS08_21620</name>
</gene>
<evidence type="ECO:0000313" key="3">
    <source>
        <dbReference type="EMBL" id="MDR4328413.1"/>
    </source>
</evidence>
<dbReference type="Proteomes" id="UP001248134">
    <property type="component" value="Unassembled WGS sequence"/>
</dbReference>
<feature type="domain" description="DUF1835" evidence="1">
    <location>
        <begin position="66"/>
        <end position="187"/>
    </location>
</feature>
<dbReference type="Pfam" id="PF08874">
    <property type="entry name" value="DUF1835"/>
    <property type="match status" value="1"/>
</dbReference>
<proteinExistence type="predicted"/>
<dbReference type="InterPro" id="IPR014973">
    <property type="entry name" value="DUF1835"/>
</dbReference>
<reference evidence="3" key="1">
    <citation type="submission" date="2019-07" db="EMBL/GenBank/DDBJ databases">
        <title>Phylogenomic Reclassification of ATCC Bacillus Strains and Various Taxa within the Genus Bacillus.</title>
        <authorList>
            <person name="Riojas M.A."/>
            <person name="Frank A.M."/>
            <person name="Fenn S.L."/>
            <person name="King S.P."/>
            <person name="Brower S.M."/>
            <person name="Hazbon M.H."/>
        </authorList>
    </citation>
    <scope>NUCLEOTIDE SEQUENCE</scope>
    <source>
        <strain evidence="3">NR-12239</strain>
    </source>
</reference>
<sequence length="337" mass="39243">MIDNLSKVIDNMPEDEAKSLLRFILIQLDLMETEPSEDRMDILTEIPKQLIESQKPKLHIKESKHVHIAFGDSPAGCIKYMLKQSDLTEDYVILFSDAFSIGPIHQLKLEAGQVARQQWLSRSLNSYDLYFEEEYLSTFRQSMKELQSIPQDIPITIWKADNAHEHVGLCFVLAHLQDRDNIRVINTSKAYRERFPEGYDIRGTGELSSEKLAVIYEKYGKASSLANEARKTFEQEWELLSETTDLLRIWNENQVQSVQEDYFDSFIIECAERLETTRSFCKAPRLVGEVLGHIEQVIGDVFLEYRLRTLIQQGVFEMEGTLKAMRYYSVKLKKRNR</sequence>
<dbReference type="Pfam" id="PF12395">
    <property type="entry name" value="DUF3658"/>
    <property type="match status" value="1"/>
</dbReference>
<dbReference type="InterPro" id="IPR022123">
    <property type="entry name" value="DUF3658"/>
</dbReference>
<dbReference type="AlphaFoldDB" id="A0AAJ1Z526"/>
<evidence type="ECO:0000259" key="2">
    <source>
        <dbReference type="Pfam" id="PF12395"/>
    </source>
</evidence>
<comment type="caution">
    <text evidence="3">The sequence shown here is derived from an EMBL/GenBank/DDBJ whole genome shotgun (WGS) entry which is preliminary data.</text>
</comment>
<feature type="domain" description="DUF3658" evidence="2">
    <location>
        <begin position="222"/>
        <end position="328"/>
    </location>
</feature>
<organism evidence="3 4">
    <name type="scientific">Bacillus pseudomycoides</name>
    <dbReference type="NCBI Taxonomy" id="64104"/>
    <lineage>
        <taxon>Bacteria</taxon>
        <taxon>Bacillati</taxon>
        <taxon>Bacillota</taxon>
        <taxon>Bacilli</taxon>
        <taxon>Bacillales</taxon>
        <taxon>Bacillaceae</taxon>
        <taxon>Bacillus</taxon>
        <taxon>Bacillus cereus group</taxon>
    </lineage>
</organism>
<evidence type="ECO:0000259" key="1">
    <source>
        <dbReference type="Pfam" id="PF08874"/>
    </source>
</evidence>
<dbReference type="RefSeq" id="WP_098604369.1">
    <property type="nucleotide sequence ID" value="NZ_JARMDG010000062.1"/>
</dbReference>
<protein>
    <submittedName>
        <fullName evidence="3">DUF1835 domain-containing protein</fullName>
    </submittedName>
</protein>
<dbReference type="EMBL" id="VLYX01000031">
    <property type="protein sequence ID" value="MDR4328413.1"/>
    <property type="molecule type" value="Genomic_DNA"/>
</dbReference>